<reference evidence="8 9" key="1">
    <citation type="submission" date="2019-06" db="EMBL/GenBank/DDBJ databases">
        <title>Draft genome sequence of the filamentous fungus Phialemoniopsis curvata isolated from diesel fuel.</title>
        <authorList>
            <person name="Varaljay V.A."/>
            <person name="Lyon W.J."/>
            <person name="Crouch A.L."/>
            <person name="Drake C.E."/>
            <person name="Hollomon J.M."/>
            <person name="Nadeau L.J."/>
            <person name="Nunn H.S."/>
            <person name="Stevenson B.S."/>
            <person name="Bojanowski C.L."/>
            <person name="Crookes-Goodson W.J."/>
        </authorList>
    </citation>
    <scope>NUCLEOTIDE SEQUENCE [LARGE SCALE GENOMIC DNA]</scope>
    <source>
        <strain evidence="8 9">D216</strain>
    </source>
</reference>
<organism evidence="8 9">
    <name type="scientific">Thyridium curvatum</name>
    <dbReference type="NCBI Taxonomy" id="1093900"/>
    <lineage>
        <taxon>Eukaryota</taxon>
        <taxon>Fungi</taxon>
        <taxon>Dikarya</taxon>
        <taxon>Ascomycota</taxon>
        <taxon>Pezizomycotina</taxon>
        <taxon>Sordariomycetes</taxon>
        <taxon>Sordariomycetidae</taxon>
        <taxon>Thyridiales</taxon>
        <taxon>Thyridiaceae</taxon>
        <taxon>Thyridium</taxon>
    </lineage>
</organism>
<comment type="caution">
    <text evidence="8">The sequence shown here is derived from an EMBL/GenBank/DDBJ whole genome shotgun (WGS) entry which is preliminary data.</text>
</comment>
<evidence type="ECO:0000256" key="4">
    <source>
        <dbReference type="ARBA" id="ARBA00022989"/>
    </source>
</evidence>
<evidence type="ECO:0000313" key="9">
    <source>
        <dbReference type="Proteomes" id="UP000319257"/>
    </source>
</evidence>
<dbReference type="PANTHER" id="PTHR43791">
    <property type="entry name" value="PERMEASE-RELATED"/>
    <property type="match status" value="1"/>
</dbReference>
<evidence type="ECO:0000256" key="6">
    <source>
        <dbReference type="SAM" id="Phobius"/>
    </source>
</evidence>
<dbReference type="SUPFAM" id="SSF103473">
    <property type="entry name" value="MFS general substrate transporter"/>
    <property type="match status" value="1"/>
</dbReference>
<dbReference type="FunFam" id="1.20.1250.20:FF:000057">
    <property type="entry name" value="MFS general substrate transporter"/>
    <property type="match status" value="1"/>
</dbReference>
<dbReference type="Proteomes" id="UP000319257">
    <property type="component" value="Unassembled WGS sequence"/>
</dbReference>
<sequence length="489" mass="54259">MSSRISMQKADTDLQEFTQPSDFERGSTEDADWRKREKALVRKLDCFIAPVMMLLMLISYLDRGNIGFAATQGMTKDINLKGSELNTAISVFYIFYILAEFPTSILVKRLQFNRVIPTITFCWGIVCLCTGFVHSFGPLVVCRVLLGFFEGCLFPSMTLFLCNWYKREELAVRVAFLFVASALSGAFGGLLAWAMLKMDGVSNMAGWRWLYIIEGIITVAWAGCCIFVVPKNYETAYFLNASDKAIMRRRAEEMEAYSGGSGHYSKKEIKEAAKDIKSWAHGVIQIAVVTILYGFGTFLPIIIKDGFHYSTVQAQYLVIPVNLWGAIVYAVGAVLSDKYCKRFLPLIICAPFGIAGYAILLCDVAPGVRYFATYLIATACFLCTGGNIAWLSCNCAPDGKRAASLGILLTLTNIGGIVSGQIYQSNAAPAYTLGHAWSLGCLAFAWLGWWIVRLIYVRRQAAKEQALAEGVVVPAEEYTDRAPDFKYQI</sequence>
<feature type="transmembrane region" description="Helical" evidence="6">
    <location>
        <begin position="435"/>
        <end position="456"/>
    </location>
</feature>
<dbReference type="PROSITE" id="PS50850">
    <property type="entry name" value="MFS"/>
    <property type="match status" value="1"/>
</dbReference>
<dbReference type="PANTHER" id="PTHR43791:SF24">
    <property type="entry name" value="NICOTINIC ACID PLASMA MEMBRANE TRANSPORTER"/>
    <property type="match status" value="1"/>
</dbReference>
<evidence type="ECO:0000259" key="7">
    <source>
        <dbReference type="PROSITE" id="PS50850"/>
    </source>
</evidence>
<gene>
    <name evidence="8" type="ORF">E0L32_010310</name>
</gene>
<dbReference type="OrthoDB" id="2962993at2759"/>
<feature type="transmembrane region" description="Helical" evidence="6">
    <location>
        <begin position="343"/>
        <end position="361"/>
    </location>
</feature>
<feature type="transmembrane region" description="Helical" evidence="6">
    <location>
        <begin position="367"/>
        <end position="390"/>
    </location>
</feature>
<dbReference type="Gene3D" id="1.20.1250.20">
    <property type="entry name" value="MFS general substrate transporter like domains"/>
    <property type="match status" value="2"/>
</dbReference>
<dbReference type="InterPro" id="IPR020846">
    <property type="entry name" value="MFS_dom"/>
</dbReference>
<keyword evidence="9" id="KW-1185">Reference proteome</keyword>
<evidence type="ECO:0000313" key="8">
    <source>
        <dbReference type="EMBL" id="TPX07979.1"/>
    </source>
</evidence>
<evidence type="ECO:0000256" key="3">
    <source>
        <dbReference type="ARBA" id="ARBA00022692"/>
    </source>
</evidence>
<feature type="transmembrane region" description="Helical" evidence="6">
    <location>
        <begin position="315"/>
        <end position="336"/>
    </location>
</feature>
<feature type="transmembrane region" description="Helical" evidence="6">
    <location>
        <begin position="174"/>
        <end position="196"/>
    </location>
</feature>
<dbReference type="RefSeq" id="XP_030989690.1">
    <property type="nucleotide sequence ID" value="XM_031132914.1"/>
</dbReference>
<feature type="transmembrane region" description="Helical" evidence="6">
    <location>
        <begin position="208"/>
        <end position="229"/>
    </location>
</feature>
<accession>A0A507AST7</accession>
<feature type="transmembrane region" description="Helical" evidence="6">
    <location>
        <begin position="88"/>
        <end position="107"/>
    </location>
</feature>
<keyword evidence="4 6" id="KW-1133">Transmembrane helix</keyword>
<feature type="transmembrane region" description="Helical" evidence="6">
    <location>
        <begin position="119"/>
        <end position="137"/>
    </location>
</feature>
<feature type="transmembrane region" description="Helical" evidence="6">
    <location>
        <begin position="143"/>
        <end position="162"/>
    </location>
</feature>
<keyword evidence="3 6" id="KW-0812">Transmembrane</keyword>
<dbReference type="FunFam" id="1.20.1250.20:FF:000013">
    <property type="entry name" value="MFS general substrate transporter"/>
    <property type="match status" value="1"/>
</dbReference>
<evidence type="ECO:0000256" key="1">
    <source>
        <dbReference type="ARBA" id="ARBA00004141"/>
    </source>
</evidence>
<dbReference type="InParanoid" id="A0A507AST7"/>
<evidence type="ECO:0000256" key="5">
    <source>
        <dbReference type="ARBA" id="ARBA00023136"/>
    </source>
</evidence>
<dbReference type="Pfam" id="PF07690">
    <property type="entry name" value="MFS_1"/>
    <property type="match status" value="1"/>
</dbReference>
<dbReference type="InterPro" id="IPR011701">
    <property type="entry name" value="MFS"/>
</dbReference>
<feature type="domain" description="Major facilitator superfamily (MFS) profile" evidence="7">
    <location>
        <begin position="48"/>
        <end position="460"/>
    </location>
</feature>
<feature type="transmembrane region" description="Helical" evidence="6">
    <location>
        <begin position="44"/>
        <end position="61"/>
    </location>
</feature>
<proteinExistence type="predicted"/>
<dbReference type="InterPro" id="IPR036259">
    <property type="entry name" value="MFS_trans_sf"/>
</dbReference>
<keyword evidence="5 6" id="KW-0472">Membrane</keyword>
<feature type="transmembrane region" description="Helical" evidence="6">
    <location>
        <begin position="402"/>
        <end position="423"/>
    </location>
</feature>
<dbReference type="GeneID" id="41977757"/>
<protein>
    <recommendedName>
        <fullName evidence="7">Major facilitator superfamily (MFS) profile domain-containing protein</fullName>
    </recommendedName>
</protein>
<evidence type="ECO:0000256" key="2">
    <source>
        <dbReference type="ARBA" id="ARBA00022448"/>
    </source>
</evidence>
<dbReference type="AlphaFoldDB" id="A0A507AST7"/>
<feature type="transmembrane region" description="Helical" evidence="6">
    <location>
        <begin position="279"/>
        <end position="303"/>
    </location>
</feature>
<dbReference type="GO" id="GO:0022857">
    <property type="term" value="F:transmembrane transporter activity"/>
    <property type="evidence" value="ECO:0007669"/>
    <property type="project" value="InterPro"/>
</dbReference>
<name>A0A507AST7_9PEZI</name>
<keyword evidence="2" id="KW-0813">Transport</keyword>
<comment type="subcellular location">
    <subcellularLocation>
        <location evidence="1">Membrane</location>
        <topology evidence="1">Multi-pass membrane protein</topology>
    </subcellularLocation>
</comment>
<dbReference type="EMBL" id="SKBQ01000082">
    <property type="protein sequence ID" value="TPX07979.1"/>
    <property type="molecule type" value="Genomic_DNA"/>
</dbReference>
<dbReference type="GO" id="GO:0016020">
    <property type="term" value="C:membrane"/>
    <property type="evidence" value="ECO:0007669"/>
    <property type="project" value="UniProtKB-SubCell"/>
</dbReference>